<dbReference type="InterPro" id="IPR046338">
    <property type="entry name" value="GAIN_dom_sf"/>
</dbReference>
<dbReference type="Pfam" id="PF13385">
    <property type="entry name" value="Laminin_G_3"/>
    <property type="match status" value="1"/>
</dbReference>
<evidence type="ECO:0000259" key="8">
    <source>
        <dbReference type="PROSITE" id="PS50221"/>
    </source>
</evidence>
<dbReference type="GO" id="GO:0007166">
    <property type="term" value="P:cell surface receptor signaling pathway"/>
    <property type="evidence" value="ECO:0007669"/>
    <property type="project" value="InterPro"/>
</dbReference>
<dbReference type="PANTHER" id="PTHR12011">
    <property type="entry name" value="ADHESION G-PROTEIN COUPLED RECEPTOR"/>
    <property type="match status" value="1"/>
</dbReference>
<keyword evidence="3" id="KW-0732">Signal</keyword>
<dbReference type="Gene3D" id="2.60.220.50">
    <property type="match status" value="1"/>
</dbReference>
<dbReference type="AlphaFoldDB" id="A0A9J7YMN5"/>
<comment type="subcellular location">
    <subcellularLocation>
        <location evidence="1">Membrane</location>
        <topology evidence="1">Multi-pass membrane protein</topology>
    </subcellularLocation>
</comment>
<dbReference type="PROSITE" id="PS00650">
    <property type="entry name" value="G_PROTEIN_RECEP_F2_2"/>
    <property type="match status" value="1"/>
</dbReference>
<dbReference type="FunFam" id="2.60.120.200:FF:000314">
    <property type="entry name" value="Adhesion G-protein coupled receptor D1"/>
    <property type="match status" value="1"/>
</dbReference>
<dbReference type="InterPro" id="IPR000832">
    <property type="entry name" value="GPCR_2_secretin-like"/>
</dbReference>
<dbReference type="Proteomes" id="UP001108240">
    <property type="component" value="Unplaced"/>
</dbReference>
<keyword evidence="5 7" id="KW-0472">Membrane</keyword>
<keyword evidence="4 7" id="KW-1133">Transmembrane helix</keyword>
<dbReference type="GO" id="GO:0004930">
    <property type="term" value="F:G protein-coupled receptor activity"/>
    <property type="evidence" value="ECO:0007669"/>
    <property type="project" value="InterPro"/>
</dbReference>
<feature type="transmembrane region" description="Helical" evidence="7">
    <location>
        <begin position="483"/>
        <end position="501"/>
    </location>
</feature>
<protein>
    <submittedName>
        <fullName evidence="10">Adhesion G protein-coupled receptor D1</fullName>
    </submittedName>
</protein>
<evidence type="ECO:0000259" key="9">
    <source>
        <dbReference type="PROSITE" id="PS50261"/>
    </source>
</evidence>
<reference evidence="10" key="1">
    <citation type="submission" date="2025-08" db="UniProtKB">
        <authorList>
            <consortium name="Ensembl"/>
        </authorList>
    </citation>
    <scope>IDENTIFICATION</scope>
</reference>
<dbReference type="InterPro" id="IPR000203">
    <property type="entry name" value="GPS"/>
</dbReference>
<dbReference type="Gene3D" id="1.20.1070.10">
    <property type="entry name" value="Rhodopsin 7-helix transmembrane proteins"/>
    <property type="match status" value="1"/>
</dbReference>
<dbReference type="Pfam" id="PF00002">
    <property type="entry name" value="7tm_2"/>
    <property type="match status" value="1"/>
</dbReference>
<evidence type="ECO:0000256" key="1">
    <source>
        <dbReference type="ARBA" id="ARBA00004141"/>
    </source>
</evidence>
<dbReference type="PRINTS" id="PR00249">
    <property type="entry name" value="GPCRSECRETIN"/>
</dbReference>
<dbReference type="Gene3D" id="2.60.120.200">
    <property type="match status" value="1"/>
</dbReference>
<name>A0A9J7YMN5_CYPCA</name>
<evidence type="ECO:0000256" key="2">
    <source>
        <dbReference type="ARBA" id="ARBA00022692"/>
    </source>
</evidence>
<reference evidence="10" key="2">
    <citation type="submission" date="2025-09" db="UniProtKB">
        <authorList>
            <consortium name="Ensembl"/>
        </authorList>
    </citation>
    <scope>IDENTIFICATION</scope>
</reference>
<feature type="transmembrane region" description="Helical" evidence="7">
    <location>
        <begin position="552"/>
        <end position="577"/>
    </location>
</feature>
<evidence type="ECO:0000256" key="5">
    <source>
        <dbReference type="ARBA" id="ARBA00023136"/>
    </source>
</evidence>
<accession>A0A9J7YMN5</accession>
<evidence type="ECO:0000256" key="6">
    <source>
        <dbReference type="ARBA" id="ARBA00023157"/>
    </source>
</evidence>
<dbReference type="PANTHER" id="PTHR12011:SF216">
    <property type="entry name" value="ADHESION G-PROTEIN COUPLED RECEPTOR D1"/>
    <property type="match status" value="1"/>
</dbReference>
<dbReference type="InterPro" id="IPR017981">
    <property type="entry name" value="GPCR_2-like_7TM"/>
</dbReference>
<dbReference type="GO" id="GO:0005886">
    <property type="term" value="C:plasma membrane"/>
    <property type="evidence" value="ECO:0007669"/>
    <property type="project" value="TreeGrafter"/>
</dbReference>
<organism evidence="10 11">
    <name type="scientific">Cyprinus carpio carpio</name>
    <dbReference type="NCBI Taxonomy" id="630221"/>
    <lineage>
        <taxon>Eukaryota</taxon>
        <taxon>Metazoa</taxon>
        <taxon>Chordata</taxon>
        <taxon>Craniata</taxon>
        <taxon>Vertebrata</taxon>
        <taxon>Euteleostomi</taxon>
        <taxon>Actinopterygii</taxon>
        <taxon>Neopterygii</taxon>
        <taxon>Teleostei</taxon>
        <taxon>Ostariophysi</taxon>
        <taxon>Cypriniformes</taxon>
        <taxon>Cyprinidae</taxon>
        <taxon>Cyprininae</taxon>
        <taxon>Cyprinus</taxon>
    </lineage>
</organism>
<feature type="transmembrane region" description="Helical" evidence="7">
    <location>
        <begin position="448"/>
        <end position="471"/>
    </location>
</feature>
<feature type="transmembrane region" description="Helical" evidence="7">
    <location>
        <begin position="634"/>
        <end position="655"/>
    </location>
</feature>
<dbReference type="SMART" id="SM00303">
    <property type="entry name" value="GPS"/>
    <property type="match status" value="1"/>
</dbReference>
<dbReference type="GO" id="GO:0007189">
    <property type="term" value="P:adenylate cyclase-activating G protein-coupled receptor signaling pathway"/>
    <property type="evidence" value="ECO:0007669"/>
    <property type="project" value="TreeGrafter"/>
</dbReference>
<feature type="transmembrane region" description="Helical" evidence="7">
    <location>
        <begin position="661"/>
        <end position="684"/>
    </location>
</feature>
<keyword evidence="6" id="KW-1015">Disulfide bond</keyword>
<dbReference type="FunFam" id="1.20.1070.10:FF:000073">
    <property type="entry name" value="Adhesion G-protein coupled receptor D1"/>
    <property type="match status" value="1"/>
</dbReference>
<feature type="domain" description="GAIN-B" evidence="8">
    <location>
        <begin position="272"/>
        <end position="436"/>
    </location>
</feature>
<evidence type="ECO:0000256" key="3">
    <source>
        <dbReference type="ARBA" id="ARBA00022729"/>
    </source>
</evidence>
<dbReference type="SUPFAM" id="SSF49899">
    <property type="entry name" value="Concanavalin A-like lectins/glucanases"/>
    <property type="match status" value="1"/>
</dbReference>
<dbReference type="Ensembl" id="ENSCCRT00000136532.1">
    <property type="protein sequence ID" value="ENSCCRP00000121649.1"/>
    <property type="gene ID" value="ENSCCRG00000080762.1"/>
</dbReference>
<feature type="transmembrane region" description="Helical" evidence="7">
    <location>
        <begin position="513"/>
        <end position="531"/>
    </location>
</feature>
<dbReference type="PROSITE" id="PS50261">
    <property type="entry name" value="G_PROTEIN_RECEP_F2_4"/>
    <property type="match status" value="1"/>
</dbReference>
<dbReference type="GeneTree" id="ENSGT00940000159783"/>
<dbReference type="InterPro" id="IPR013320">
    <property type="entry name" value="ConA-like_dom_sf"/>
</dbReference>
<proteinExistence type="predicted"/>
<dbReference type="InterPro" id="IPR057244">
    <property type="entry name" value="GAIN_B"/>
</dbReference>
<sequence length="749" mass="83432">TEIIFWLCYDIKQDQKFSNNDAMLTATSHCNVFASVCTFVHIWMCLLCSGLQVLATASHYWPLDSVEGIHGLSDQIGNRTDIVEGMVNKGIYLNGDNGATFLHFGNYKDSCISDPTLCGPAGITFSFFWKNNEIDSRFAIASGGKVISSGFSVYSNPHGGYVEFYTRGDSKTWKAHIKLPGPYWTHVLFTWTQREGLKVYINGTFSVGDPTGNISQNYGDPYADLVIGTGNTGNYNHYATGAFDEFVIWERALSPQDIMKYYKAAIGKLLWSSLTTEIPRPASTYLTEAVQRLQDPMRLQTLDLLQSLSFNLPSNTIPQETANNLTQVKKGHLRIQMASHLISLKVEPSPALSHNLSTEPLIRIVLTHQLSKEQQLQALNQSNKVFLYCAFLDYSSKEGVWSNEGCVRADGNLSFSICLCNHLTNFAILMQVVPMELSKAHQVALSTISYIGCSVSIFCLAITLVTFAVLSSVSTIRNQRYHIHANLAFAILVAQILLLISFRFNPATLPCKIMAVLLHFFFLCAFAWMLVEGLHLYSMVVKVFGSEGSKHFYYYAIGWGCPFIICDLSLLFCLSYISCWLSLKNGAIWAFVAPALFVIMVNIGILIAVTRIISRISAENYKVHGDANSVKLTTKAVAVLLPILGISWIFGVLAVNDHSLLFQYMFAVFNSLQGFFIFLFHCLLNSEVRAAFKHKTKVWTLTSSSIRNINVKPFNSDIMNGHKGGVTPTKMNTWDKSTNSANRIDLSAV</sequence>
<feature type="domain" description="G-protein coupled receptors family 2 profile 2" evidence="9">
    <location>
        <begin position="445"/>
        <end position="685"/>
    </location>
</feature>
<dbReference type="Pfam" id="PF01825">
    <property type="entry name" value="GPS"/>
    <property type="match status" value="1"/>
</dbReference>
<feature type="transmembrane region" description="Helical" evidence="7">
    <location>
        <begin position="589"/>
        <end position="613"/>
    </location>
</feature>
<keyword evidence="11" id="KW-1185">Reference proteome</keyword>
<evidence type="ECO:0000256" key="7">
    <source>
        <dbReference type="SAM" id="Phobius"/>
    </source>
</evidence>
<evidence type="ECO:0000256" key="4">
    <source>
        <dbReference type="ARBA" id="ARBA00022989"/>
    </source>
</evidence>
<evidence type="ECO:0000313" key="10">
    <source>
        <dbReference type="Ensembl" id="ENSCCRP00000121649.1"/>
    </source>
</evidence>
<dbReference type="InterPro" id="IPR017983">
    <property type="entry name" value="GPCR_2_secretin-like_CS"/>
</dbReference>
<dbReference type="PROSITE" id="PS50221">
    <property type="entry name" value="GAIN_B"/>
    <property type="match status" value="1"/>
</dbReference>
<evidence type="ECO:0000313" key="11">
    <source>
        <dbReference type="Proteomes" id="UP001108240"/>
    </source>
</evidence>
<keyword evidence="2 7" id="KW-0812">Transmembrane</keyword>
<dbReference type="SUPFAM" id="SSF81321">
    <property type="entry name" value="Family A G protein-coupled receptor-like"/>
    <property type="match status" value="1"/>
</dbReference>